<proteinExistence type="predicted"/>
<protein>
    <submittedName>
        <fullName evidence="1">Uncharacterized protein</fullName>
    </submittedName>
</protein>
<dbReference type="EMBL" id="GBRH01219640">
    <property type="protein sequence ID" value="JAD78255.1"/>
    <property type="molecule type" value="Transcribed_RNA"/>
</dbReference>
<sequence>MDDTKNVTTYTQILLEPQITMHINFILWKKYKLLLKDTI</sequence>
<organism evidence="1">
    <name type="scientific">Arundo donax</name>
    <name type="common">Giant reed</name>
    <name type="synonym">Donax arundinaceus</name>
    <dbReference type="NCBI Taxonomy" id="35708"/>
    <lineage>
        <taxon>Eukaryota</taxon>
        <taxon>Viridiplantae</taxon>
        <taxon>Streptophyta</taxon>
        <taxon>Embryophyta</taxon>
        <taxon>Tracheophyta</taxon>
        <taxon>Spermatophyta</taxon>
        <taxon>Magnoliopsida</taxon>
        <taxon>Liliopsida</taxon>
        <taxon>Poales</taxon>
        <taxon>Poaceae</taxon>
        <taxon>PACMAD clade</taxon>
        <taxon>Arundinoideae</taxon>
        <taxon>Arundineae</taxon>
        <taxon>Arundo</taxon>
    </lineage>
</organism>
<name>A0A0A9CXY3_ARUDO</name>
<evidence type="ECO:0000313" key="1">
    <source>
        <dbReference type="EMBL" id="JAD78255.1"/>
    </source>
</evidence>
<dbReference type="AlphaFoldDB" id="A0A0A9CXY3"/>
<accession>A0A0A9CXY3</accession>
<reference evidence="1" key="1">
    <citation type="submission" date="2014-09" db="EMBL/GenBank/DDBJ databases">
        <authorList>
            <person name="Magalhaes I.L.F."/>
            <person name="Oliveira U."/>
            <person name="Santos F.R."/>
            <person name="Vidigal T.H.D.A."/>
            <person name="Brescovit A.D."/>
            <person name="Santos A.J."/>
        </authorList>
    </citation>
    <scope>NUCLEOTIDE SEQUENCE</scope>
    <source>
        <tissue evidence="1">Shoot tissue taken approximately 20 cm above the soil surface</tissue>
    </source>
</reference>
<reference evidence="1" key="2">
    <citation type="journal article" date="2015" name="Data Brief">
        <title>Shoot transcriptome of the giant reed, Arundo donax.</title>
        <authorList>
            <person name="Barrero R.A."/>
            <person name="Guerrero F.D."/>
            <person name="Moolhuijzen P."/>
            <person name="Goolsby J.A."/>
            <person name="Tidwell J."/>
            <person name="Bellgard S.E."/>
            <person name="Bellgard M.I."/>
        </authorList>
    </citation>
    <scope>NUCLEOTIDE SEQUENCE</scope>
    <source>
        <tissue evidence="1">Shoot tissue taken approximately 20 cm above the soil surface</tissue>
    </source>
</reference>